<dbReference type="OrthoDB" id="1867012at2759"/>
<evidence type="ECO:0000256" key="1">
    <source>
        <dbReference type="SAM" id="MobiDB-lite"/>
    </source>
</evidence>
<gene>
    <name evidence="2" type="ORF">KFL_001870170</name>
</gene>
<sequence length="216" mass="24561">MWKWISDTVGPPLGFATTDGMLTKEQVLDFCRLNLAALEKPEVKQRIAEHFKAGEQAAEMTTKVQEEIFSSMGIEPKFGISCLGRVGSVFRNDQEVMMNFMELIGREELACDEAEKPEEFRKKMELMQKMHEQQVAMEEHLKGKSPEERLAFIQNMQRQMQQSKTQTGVGGNNVVSPQEQLHFFQQQYAQSGPSQPSRAASSSDRAQNTSNVVQRR</sequence>
<dbReference type="PANTHER" id="PTHR36763:SF1">
    <property type="entry name" value="EXPRESSED PROTEIN"/>
    <property type="match status" value="1"/>
</dbReference>
<evidence type="ECO:0000313" key="3">
    <source>
        <dbReference type="Proteomes" id="UP000054558"/>
    </source>
</evidence>
<dbReference type="Proteomes" id="UP000054558">
    <property type="component" value="Unassembled WGS sequence"/>
</dbReference>
<dbReference type="EMBL" id="DF237136">
    <property type="protein sequence ID" value="GAQ84396.1"/>
    <property type="molecule type" value="Genomic_DNA"/>
</dbReference>
<keyword evidence="3" id="KW-1185">Reference proteome</keyword>
<protein>
    <submittedName>
        <fullName evidence="2">Uncharacterized protein</fullName>
    </submittedName>
</protein>
<accession>A0A1Y1I6N8</accession>
<reference evidence="2 3" key="1">
    <citation type="journal article" date="2014" name="Nat. Commun.">
        <title>Klebsormidium flaccidum genome reveals primary factors for plant terrestrial adaptation.</title>
        <authorList>
            <person name="Hori K."/>
            <person name="Maruyama F."/>
            <person name="Fujisawa T."/>
            <person name="Togashi T."/>
            <person name="Yamamoto N."/>
            <person name="Seo M."/>
            <person name="Sato S."/>
            <person name="Yamada T."/>
            <person name="Mori H."/>
            <person name="Tajima N."/>
            <person name="Moriyama T."/>
            <person name="Ikeuchi M."/>
            <person name="Watanabe M."/>
            <person name="Wada H."/>
            <person name="Kobayashi K."/>
            <person name="Saito M."/>
            <person name="Masuda T."/>
            <person name="Sasaki-Sekimoto Y."/>
            <person name="Mashiguchi K."/>
            <person name="Awai K."/>
            <person name="Shimojima M."/>
            <person name="Masuda S."/>
            <person name="Iwai M."/>
            <person name="Nobusawa T."/>
            <person name="Narise T."/>
            <person name="Kondo S."/>
            <person name="Saito H."/>
            <person name="Sato R."/>
            <person name="Murakawa M."/>
            <person name="Ihara Y."/>
            <person name="Oshima-Yamada Y."/>
            <person name="Ohtaka K."/>
            <person name="Satoh M."/>
            <person name="Sonobe K."/>
            <person name="Ishii M."/>
            <person name="Ohtani R."/>
            <person name="Kanamori-Sato M."/>
            <person name="Honoki R."/>
            <person name="Miyazaki D."/>
            <person name="Mochizuki H."/>
            <person name="Umetsu J."/>
            <person name="Higashi K."/>
            <person name="Shibata D."/>
            <person name="Kamiya Y."/>
            <person name="Sato N."/>
            <person name="Nakamura Y."/>
            <person name="Tabata S."/>
            <person name="Ida S."/>
            <person name="Kurokawa K."/>
            <person name="Ohta H."/>
        </authorList>
    </citation>
    <scope>NUCLEOTIDE SEQUENCE [LARGE SCALE GENOMIC DNA]</scope>
    <source>
        <strain evidence="2 3">NIES-2285</strain>
    </source>
</reference>
<dbReference type="PANTHER" id="PTHR36763">
    <property type="entry name" value="EXPRESSED PROTEIN"/>
    <property type="match status" value="1"/>
</dbReference>
<dbReference type="OMA" id="TSMMTRP"/>
<name>A0A1Y1I6N8_KLENI</name>
<evidence type="ECO:0000313" key="2">
    <source>
        <dbReference type="EMBL" id="GAQ84396.1"/>
    </source>
</evidence>
<proteinExistence type="predicted"/>
<feature type="region of interest" description="Disordered" evidence="1">
    <location>
        <begin position="157"/>
        <end position="216"/>
    </location>
</feature>
<dbReference type="AlphaFoldDB" id="A0A1Y1I6N8"/>
<organism evidence="2 3">
    <name type="scientific">Klebsormidium nitens</name>
    <name type="common">Green alga</name>
    <name type="synonym">Ulothrix nitens</name>
    <dbReference type="NCBI Taxonomy" id="105231"/>
    <lineage>
        <taxon>Eukaryota</taxon>
        <taxon>Viridiplantae</taxon>
        <taxon>Streptophyta</taxon>
        <taxon>Klebsormidiophyceae</taxon>
        <taxon>Klebsormidiales</taxon>
        <taxon>Klebsormidiaceae</taxon>
        <taxon>Klebsormidium</taxon>
    </lineage>
</organism>